<name>A0A1I0Y5S5_9CLOT</name>
<evidence type="ECO:0000256" key="1">
    <source>
        <dbReference type="SAM" id="Phobius"/>
    </source>
</evidence>
<gene>
    <name evidence="2" type="ORF">SAMN04488528_101151</name>
</gene>
<dbReference type="Proteomes" id="UP000198619">
    <property type="component" value="Unassembled WGS sequence"/>
</dbReference>
<proteinExistence type="predicted"/>
<keyword evidence="1" id="KW-0812">Transmembrane</keyword>
<keyword evidence="1" id="KW-0472">Membrane</keyword>
<organism evidence="2 3">
    <name type="scientific">Clostridium frigidicarnis</name>
    <dbReference type="NCBI Taxonomy" id="84698"/>
    <lineage>
        <taxon>Bacteria</taxon>
        <taxon>Bacillati</taxon>
        <taxon>Bacillota</taxon>
        <taxon>Clostridia</taxon>
        <taxon>Eubacteriales</taxon>
        <taxon>Clostridiaceae</taxon>
        <taxon>Clostridium</taxon>
    </lineage>
</organism>
<feature type="transmembrane region" description="Helical" evidence="1">
    <location>
        <begin position="66"/>
        <end position="87"/>
    </location>
</feature>
<feature type="transmembrane region" description="Helical" evidence="1">
    <location>
        <begin position="12"/>
        <end position="32"/>
    </location>
</feature>
<keyword evidence="1" id="KW-1133">Transmembrane helix</keyword>
<reference evidence="2 3" key="1">
    <citation type="submission" date="2016-10" db="EMBL/GenBank/DDBJ databases">
        <authorList>
            <person name="de Groot N.N."/>
        </authorList>
    </citation>
    <scope>NUCLEOTIDE SEQUENCE [LARGE SCALE GENOMIC DNA]</scope>
    <source>
        <strain evidence="2 3">DSM 12271</strain>
    </source>
</reference>
<evidence type="ECO:0000313" key="2">
    <source>
        <dbReference type="EMBL" id="SFB08544.1"/>
    </source>
</evidence>
<dbReference type="AlphaFoldDB" id="A0A1I0Y5S5"/>
<dbReference type="RefSeq" id="WP_090040650.1">
    <property type="nucleotide sequence ID" value="NZ_FOKI01000011.1"/>
</dbReference>
<protein>
    <submittedName>
        <fullName evidence="2">Uncharacterized protein</fullName>
    </submittedName>
</protein>
<feature type="transmembrane region" description="Helical" evidence="1">
    <location>
        <begin position="93"/>
        <end position="114"/>
    </location>
</feature>
<sequence length="124" mass="14406">MSLLINTIVGVVFIWGIILIYKELFIPAYYAVSYSDYSRYKDKELKILQENNPTKEQIKSVGINDLLFVAMFIVIIVSGIIVLIYDIKLDSLTFYVVLLVLAGILKIKRWLIFCDIEKPQRKKK</sequence>
<accession>A0A1I0Y5S5</accession>
<dbReference type="EMBL" id="FOKI01000011">
    <property type="protein sequence ID" value="SFB08544.1"/>
    <property type="molecule type" value="Genomic_DNA"/>
</dbReference>
<keyword evidence="3" id="KW-1185">Reference proteome</keyword>
<evidence type="ECO:0000313" key="3">
    <source>
        <dbReference type="Proteomes" id="UP000198619"/>
    </source>
</evidence>